<feature type="compositionally biased region" description="Acidic residues" evidence="1">
    <location>
        <begin position="252"/>
        <end position="287"/>
    </location>
</feature>
<sequence length="287" mass="32288">MDIYESKLIDVFNENQLINNSDIIVNELSLPKEINAADKARYTDIIIRANKVLEDNGGSKETRTETTITNIILDALKFLVGVYASGISGVKINAATPNALKINMKVNTAQGKKTLRFNPLKYILGFVIDRLVNKLFEIVVAPARRASMINNYRKMVDSLQKIKRTCKDDSVEKKCDRLIERINKEILKISNQKGDKNMNTIEEMLQDEDFGLSFAESSDDSLNEAESIIEDTLQELEEACGSCNKSVKKETADDEDGEDDIDVDPEDESAEIENESSVIDIEDDFEF</sequence>
<accession>A0A8S5UFF9</accession>
<evidence type="ECO:0000256" key="1">
    <source>
        <dbReference type="SAM" id="MobiDB-lite"/>
    </source>
</evidence>
<reference evidence="2" key="1">
    <citation type="journal article" date="2021" name="Proc. Natl. Acad. Sci. U.S.A.">
        <title>A Catalog of Tens of Thousands of Viruses from Human Metagenomes Reveals Hidden Associations with Chronic Diseases.</title>
        <authorList>
            <person name="Tisza M.J."/>
            <person name="Buck C.B."/>
        </authorList>
    </citation>
    <scope>NUCLEOTIDE SEQUENCE</scope>
    <source>
        <strain evidence="2">CtcyQ27</strain>
    </source>
</reference>
<organism evidence="2">
    <name type="scientific">Myoviridae sp. ctcyQ27</name>
    <dbReference type="NCBI Taxonomy" id="2825139"/>
    <lineage>
        <taxon>Viruses</taxon>
        <taxon>Duplodnaviria</taxon>
        <taxon>Heunggongvirae</taxon>
        <taxon>Uroviricota</taxon>
        <taxon>Caudoviricetes</taxon>
    </lineage>
</organism>
<name>A0A8S5UFF9_9CAUD</name>
<feature type="region of interest" description="Disordered" evidence="1">
    <location>
        <begin position="245"/>
        <end position="287"/>
    </location>
</feature>
<protein>
    <submittedName>
        <fullName evidence="2">Uncharacterized protein</fullName>
    </submittedName>
</protein>
<dbReference type="EMBL" id="BK016080">
    <property type="protein sequence ID" value="DAF93163.1"/>
    <property type="molecule type" value="Genomic_DNA"/>
</dbReference>
<proteinExistence type="predicted"/>
<evidence type="ECO:0000313" key="2">
    <source>
        <dbReference type="EMBL" id="DAF93163.1"/>
    </source>
</evidence>